<name>A0A0C2R778_9BACL</name>
<protein>
    <recommendedName>
        <fullName evidence="3">Transposase</fullName>
    </recommendedName>
</protein>
<sequence>MNCPCCNHRDIGKIGTKHYYCRHCCIEFLVYRGKLVLYEISEDGSIESLNDLFSEAELSSDQKWIHS</sequence>
<dbReference type="RefSeq" id="WP_041059568.1">
    <property type="nucleotide sequence ID" value="NZ_JXRR01000017.1"/>
</dbReference>
<evidence type="ECO:0000313" key="2">
    <source>
        <dbReference type="Proteomes" id="UP000031972"/>
    </source>
</evidence>
<evidence type="ECO:0000313" key="1">
    <source>
        <dbReference type="EMBL" id="KIL46090.1"/>
    </source>
</evidence>
<reference evidence="1 2" key="1">
    <citation type="submission" date="2015-01" db="EMBL/GenBank/DDBJ databases">
        <title>Jeotgalibacillus campisalis genome sequencing.</title>
        <authorList>
            <person name="Goh K.M."/>
            <person name="Chan K.-G."/>
            <person name="Yaakop A.S."/>
            <person name="Ee R."/>
            <person name="Gan H.M."/>
            <person name="Chan C.S."/>
        </authorList>
    </citation>
    <scope>NUCLEOTIDE SEQUENCE [LARGE SCALE GENOMIC DNA]</scope>
    <source>
        <strain evidence="1 2">SF-57</strain>
    </source>
</reference>
<proteinExistence type="predicted"/>
<organism evidence="1 2">
    <name type="scientific">Jeotgalibacillus campisalis</name>
    <dbReference type="NCBI Taxonomy" id="220754"/>
    <lineage>
        <taxon>Bacteria</taxon>
        <taxon>Bacillati</taxon>
        <taxon>Bacillota</taxon>
        <taxon>Bacilli</taxon>
        <taxon>Bacillales</taxon>
        <taxon>Caryophanaceae</taxon>
        <taxon>Jeotgalibacillus</taxon>
    </lineage>
</organism>
<keyword evidence="2" id="KW-1185">Reference proteome</keyword>
<dbReference type="EMBL" id="JXRR01000017">
    <property type="protein sequence ID" value="KIL46090.1"/>
    <property type="molecule type" value="Genomic_DNA"/>
</dbReference>
<gene>
    <name evidence="1" type="ORF">KR50_27650</name>
</gene>
<accession>A0A0C2R778</accession>
<evidence type="ECO:0008006" key="3">
    <source>
        <dbReference type="Google" id="ProtNLM"/>
    </source>
</evidence>
<dbReference type="PATRIC" id="fig|220754.4.peg.2779"/>
<comment type="caution">
    <text evidence="1">The sequence shown here is derived from an EMBL/GenBank/DDBJ whole genome shotgun (WGS) entry which is preliminary data.</text>
</comment>
<dbReference type="OrthoDB" id="1798711at2"/>
<dbReference type="AlphaFoldDB" id="A0A0C2R778"/>
<dbReference type="Proteomes" id="UP000031972">
    <property type="component" value="Unassembled WGS sequence"/>
</dbReference>